<accession>A0A8S0UHG9</accession>
<keyword evidence="2" id="KW-1185">Reference proteome</keyword>
<comment type="caution">
    <text evidence="1">The sequence shown here is derived from an EMBL/GenBank/DDBJ whole genome shotgun (WGS) entry which is preliminary data.</text>
</comment>
<evidence type="ECO:0000313" key="1">
    <source>
        <dbReference type="EMBL" id="CAA3017274.1"/>
    </source>
</evidence>
<dbReference type="Proteomes" id="UP000594638">
    <property type="component" value="Unassembled WGS sequence"/>
</dbReference>
<dbReference type="AlphaFoldDB" id="A0A8S0UHG9"/>
<proteinExistence type="predicted"/>
<reference evidence="1 2" key="1">
    <citation type="submission" date="2019-12" db="EMBL/GenBank/DDBJ databases">
        <authorList>
            <person name="Alioto T."/>
            <person name="Alioto T."/>
            <person name="Gomez Garrido J."/>
        </authorList>
    </citation>
    <scope>NUCLEOTIDE SEQUENCE [LARGE SCALE GENOMIC DNA]</scope>
</reference>
<dbReference type="Gramene" id="OE9A053414T1">
    <property type="protein sequence ID" value="OE9A053414C1"/>
    <property type="gene ID" value="OE9A053414"/>
</dbReference>
<evidence type="ECO:0000313" key="2">
    <source>
        <dbReference type="Proteomes" id="UP000594638"/>
    </source>
</evidence>
<gene>
    <name evidence="1" type="ORF">OLEA9_A053414</name>
</gene>
<organism evidence="1 2">
    <name type="scientific">Olea europaea subsp. europaea</name>
    <dbReference type="NCBI Taxonomy" id="158383"/>
    <lineage>
        <taxon>Eukaryota</taxon>
        <taxon>Viridiplantae</taxon>
        <taxon>Streptophyta</taxon>
        <taxon>Embryophyta</taxon>
        <taxon>Tracheophyta</taxon>
        <taxon>Spermatophyta</taxon>
        <taxon>Magnoliopsida</taxon>
        <taxon>eudicotyledons</taxon>
        <taxon>Gunneridae</taxon>
        <taxon>Pentapetalae</taxon>
        <taxon>asterids</taxon>
        <taxon>lamiids</taxon>
        <taxon>Lamiales</taxon>
        <taxon>Oleaceae</taxon>
        <taxon>Oleeae</taxon>
        <taxon>Olea</taxon>
    </lineage>
</organism>
<dbReference type="EMBL" id="CACTIH010007689">
    <property type="protein sequence ID" value="CAA3017274.1"/>
    <property type="molecule type" value="Genomic_DNA"/>
</dbReference>
<protein>
    <submittedName>
        <fullName evidence="1">Uncharacterized protein</fullName>
    </submittedName>
</protein>
<name>A0A8S0UHG9_OLEEU</name>
<sequence>MARRLVRGTLHVIFEGDRLHNEGGGHFLSKIQPIACEGGGKNENEIPREGGATEFFPDLGDESDLFPDTEASIFGDESPTSYWSYLLGKRDAEKIL</sequence>